<gene>
    <name evidence="1" type="ORF">ACEG43_44600</name>
</gene>
<accession>A0ABV4SXU2</accession>
<evidence type="ECO:0000313" key="2">
    <source>
        <dbReference type="Proteomes" id="UP001571476"/>
    </source>
</evidence>
<proteinExistence type="predicted"/>
<protein>
    <submittedName>
        <fullName evidence="1">Uncharacterized protein</fullName>
    </submittedName>
</protein>
<dbReference type="RefSeq" id="WP_372567000.1">
    <property type="nucleotide sequence ID" value="NZ_JBGOSP010000052.1"/>
</dbReference>
<name>A0ABV4SXU2_9ACTN</name>
<dbReference type="EMBL" id="JBGOSP010000052">
    <property type="protein sequence ID" value="MFA3843135.1"/>
    <property type="molecule type" value="Genomic_DNA"/>
</dbReference>
<evidence type="ECO:0000313" key="1">
    <source>
        <dbReference type="EMBL" id="MFA3843135.1"/>
    </source>
</evidence>
<sequence length="103" mass="10880">MDESTNPRYVGTDPATGKECFVISPRGGMLSAVADIAGLEAATTLLAVVKSVLEAGEAISEAERAAFLDPMADALAEVITIAAHRIPENEVTHAVAERLMRRM</sequence>
<dbReference type="Proteomes" id="UP001571476">
    <property type="component" value="Unassembled WGS sequence"/>
</dbReference>
<organism evidence="1 2">
    <name type="scientific">Streptomyces aureus</name>
    <dbReference type="NCBI Taxonomy" id="193461"/>
    <lineage>
        <taxon>Bacteria</taxon>
        <taxon>Bacillati</taxon>
        <taxon>Actinomycetota</taxon>
        <taxon>Actinomycetes</taxon>
        <taxon>Kitasatosporales</taxon>
        <taxon>Streptomycetaceae</taxon>
        <taxon>Streptomyces</taxon>
    </lineage>
</organism>
<comment type="caution">
    <text evidence="1">The sequence shown here is derived from an EMBL/GenBank/DDBJ whole genome shotgun (WGS) entry which is preliminary data.</text>
</comment>
<reference evidence="1 2" key="1">
    <citation type="submission" date="2024-08" db="EMBL/GenBank/DDBJ databases">
        <title>Genome sequence of Streptomyces aureus CACIA-1.46HGO.</title>
        <authorList>
            <person name="Evangelista-Martinez Z."/>
        </authorList>
    </citation>
    <scope>NUCLEOTIDE SEQUENCE [LARGE SCALE GENOMIC DNA]</scope>
    <source>
        <strain evidence="1 2">CACIA-1.46HGO</strain>
    </source>
</reference>
<keyword evidence="2" id="KW-1185">Reference proteome</keyword>